<dbReference type="Proteomes" id="UP000184096">
    <property type="component" value="Chromosome I"/>
</dbReference>
<organism evidence="1 2">
    <name type="scientific">Bradyrhizobium erythrophlei</name>
    <dbReference type="NCBI Taxonomy" id="1437360"/>
    <lineage>
        <taxon>Bacteria</taxon>
        <taxon>Pseudomonadati</taxon>
        <taxon>Pseudomonadota</taxon>
        <taxon>Alphaproteobacteria</taxon>
        <taxon>Hyphomicrobiales</taxon>
        <taxon>Nitrobacteraceae</taxon>
        <taxon>Bradyrhizobium</taxon>
    </lineage>
</organism>
<name>A0A1M7UHN7_9BRAD</name>
<evidence type="ECO:0000313" key="2">
    <source>
        <dbReference type="Proteomes" id="UP000184096"/>
    </source>
</evidence>
<sequence>MKAFTAVLVAVAILCAIDAEYNDARYSQVVASAVSSVISR</sequence>
<dbReference type="EMBL" id="LT670849">
    <property type="protein sequence ID" value="SHN82541.1"/>
    <property type="molecule type" value="Genomic_DNA"/>
</dbReference>
<gene>
    <name evidence="1" type="ORF">SAMN05444170_5144</name>
</gene>
<reference evidence="2" key="1">
    <citation type="submission" date="2016-11" db="EMBL/GenBank/DDBJ databases">
        <authorList>
            <person name="Varghese N."/>
            <person name="Submissions S."/>
        </authorList>
    </citation>
    <scope>NUCLEOTIDE SEQUENCE [LARGE SCALE GENOMIC DNA]</scope>
    <source>
        <strain evidence="2">GAS401</strain>
    </source>
</reference>
<evidence type="ECO:0000313" key="1">
    <source>
        <dbReference type="EMBL" id="SHN82541.1"/>
    </source>
</evidence>
<accession>A0A1M7UHN7</accession>
<dbReference type="AlphaFoldDB" id="A0A1M7UHN7"/>
<protein>
    <submittedName>
        <fullName evidence="1">Uncharacterized protein</fullName>
    </submittedName>
</protein>
<proteinExistence type="predicted"/>
<keyword evidence="2" id="KW-1185">Reference proteome</keyword>